<dbReference type="GO" id="GO:0003677">
    <property type="term" value="F:DNA binding"/>
    <property type="evidence" value="ECO:0007669"/>
    <property type="project" value="UniProtKB-KW"/>
</dbReference>
<dbReference type="EMBL" id="CP007739">
    <property type="protein sequence ID" value="AIE60331.1"/>
    <property type="molecule type" value="Genomic_DNA"/>
</dbReference>
<sequence length="145" mass="17007">MVSHRDSLELFSQSLQAVYRYLRRNGDTGSDGITRVQWLILWDLWRHQERTIGELAEKLDVRPSTMSQMIDRLQLAGLVHRYQDINDARARIVRLTDSGKERIQRLKDTRTQLLAEPFQQLDEDEQATLVELMEKLASFLPKRGD</sequence>
<accession>A0A068LRE4</accession>
<keyword evidence="4" id="KW-1185">Reference proteome</keyword>
<organism evidence="3 4">
    <name type="scientific">Bacillus methanolicus (strain MGA3 / ATCC 53907)</name>
    <dbReference type="NCBI Taxonomy" id="796606"/>
    <lineage>
        <taxon>Bacteria</taxon>
        <taxon>Bacillati</taxon>
        <taxon>Bacillota</taxon>
        <taxon>Bacilli</taxon>
        <taxon>Bacillales</taxon>
        <taxon>Bacillaceae</taxon>
        <taxon>Bacillus</taxon>
    </lineage>
</organism>
<dbReference type="PANTHER" id="PTHR33164">
    <property type="entry name" value="TRANSCRIPTIONAL REGULATOR, MARR FAMILY"/>
    <property type="match status" value="1"/>
</dbReference>
<feature type="domain" description="HTH marR-type" evidence="2">
    <location>
        <begin position="4"/>
        <end position="138"/>
    </location>
</feature>
<dbReference type="Pfam" id="PF01047">
    <property type="entry name" value="MarR"/>
    <property type="match status" value="1"/>
</dbReference>
<dbReference type="InterPro" id="IPR011991">
    <property type="entry name" value="ArsR-like_HTH"/>
</dbReference>
<protein>
    <recommendedName>
        <fullName evidence="2">HTH marR-type domain-containing protein</fullName>
    </recommendedName>
</protein>
<reference evidence="3 4" key="1">
    <citation type="journal article" date="2015" name="BMC Genomics">
        <title>Transcriptome analysis of thermophilic methylotrophic Bacillus methanolicus MGA3 using RNA-sequencing provides detailed insights into its previously uncharted transcriptional landscape.</title>
        <authorList>
            <person name="Irla M."/>
            <person name="Neshat A."/>
            <person name="Brautaset T."/>
            <person name="Ruckert C."/>
            <person name="Kalinowski J."/>
            <person name="Wendisch V.F."/>
        </authorList>
    </citation>
    <scope>NUCLEOTIDE SEQUENCE [LARGE SCALE GENOMIC DNA]</scope>
    <source>
        <strain evidence="4">MGA3 / ATCC 53907</strain>
    </source>
</reference>
<name>A0A068LRE4_BACMM</name>
<dbReference type="InterPro" id="IPR039422">
    <property type="entry name" value="MarR/SlyA-like"/>
</dbReference>
<dbReference type="GO" id="GO:0003700">
    <property type="term" value="F:DNA-binding transcription factor activity"/>
    <property type="evidence" value="ECO:0007669"/>
    <property type="project" value="InterPro"/>
</dbReference>
<dbReference type="OrthoDB" id="327696at2"/>
<evidence type="ECO:0000259" key="2">
    <source>
        <dbReference type="PROSITE" id="PS50995"/>
    </source>
</evidence>
<gene>
    <name evidence="3" type="ORF">BMMGA3_09665</name>
</gene>
<evidence type="ECO:0000256" key="1">
    <source>
        <dbReference type="ARBA" id="ARBA00023125"/>
    </source>
</evidence>
<proteinExistence type="predicted"/>
<dbReference type="InterPro" id="IPR000835">
    <property type="entry name" value="HTH_MarR-typ"/>
</dbReference>
<dbReference type="STRING" id="796606.BMMGA3_09665"/>
<dbReference type="SMART" id="SM00347">
    <property type="entry name" value="HTH_MARR"/>
    <property type="match status" value="1"/>
</dbReference>
<dbReference type="AlphaFoldDB" id="A0A068LRE4"/>
<dbReference type="KEGG" id="bmet:BMMGA3_09665"/>
<dbReference type="Proteomes" id="UP000027602">
    <property type="component" value="Chromosome"/>
</dbReference>
<dbReference type="RefSeq" id="WP_034669219.1">
    <property type="nucleotide sequence ID" value="NZ_ADWW01000002.1"/>
</dbReference>
<dbReference type="InterPro" id="IPR036388">
    <property type="entry name" value="WH-like_DNA-bd_sf"/>
</dbReference>
<dbReference type="InterPro" id="IPR036390">
    <property type="entry name" value="WH_DNA-bd_sf"/>
</dbReference>
<dbReference type="GO" id="GO:0006950">
    <property type="term" value="P:response to stress"/>
    <property type="evidence" value="ECO:0007669"/>
    <property type="project" value="TreeGrafter"/>
</dbReference>
<dbReference type="PROSITE" id="PS50995">
    <property type="entry name" value="HTH_MARR_2"/>
    <property type="match status" value="1"/>
</dbReference>
<dbReference type="CDD" id="cd00090">
    <property type="entry name" value="HTH_ARSR"/>
    <property type="match status" value="1"/>
</dbReference>
<dbReference type="HOGENOM" id="CLU_083287_27_8_9"/>
<keyword evidence="1" id="KW-0238">DNA-binding</keyword>
<evidence type="ECO:0000313" key="3">
    <source>
        <dbReference type="EMBL" id="AIE60331.1"/>
    </source>
</evidence>
<dbReference type="PANTHER" id="PTHR33164:SF57">
    <property type="entry name" value="MARR-FAMILY TRANSCRIPTIONAL REGULATOR"/>
    <property type="match status" value="1"/>
</dbReference>
<dbReference type="Gene3D" id="1.10.10.10">
    <property type="entry name" value="Winged helix-like DNA-binding domain superfamily/Winged helix DNA-binding domain"/>
    <property type="match status" value="1"/>
</dbReference>
<dbReference type="SUPFAM" id="SSF46785">
    <property type="entry name" value="Winged helix' DNA-binding domain"/>
    <property type="match status" value="1"/>
</dbReference>
<dbReference type="eggNOG" id="COG1846">
    <property type="taxonomic scope" value="Bacteria"/>
</dbReference>
<evidence type="ECO:0000313" key="4">
    <source>
        <dbReference type="Proteomes" id="UP000027602"/>
    </source>
</evidence>
<dbReference type="PRINTS" id="PR00598">
    <property type="entry name" value="HTHMARR"/>
</dbReference>